<dbReference type="KEGG" id="pkc:PKB_1283"/>
<reference evidence="1 2" key="2">
    <citation type="submission" date="2014-05" db="EMBL/GenBank/DDBJ databases">
        <title>Genome sequence of the 3-chlorobenzoate degrading bacterium Pseudomonas knackmussii B13 shows multiple evidence for horizontal gene transfer.</title>
        <authorList>
            <person name="Miyazaki R."/>
            <person name="Bertelli C."/>
            <person name="Falquet L."/>
            <person name="Robinson-Rechavi M."/>
            <person name="Gharib W."/>
            <person name="Roy S."/>
            <person name="Van der Meer J.R."/>
        </authorList>
    </citation>
    <scope>NUCLEOTIDE SEQUENCE [LARGE SCALE GENOMIC DNA]</scope>
    <source>
        <strain evidence="1 2">B13</strain>
    </source>
</reference>
<organism evidence="1 2">
    <name type="scientific">Pseudomonas knackmussii (strain DSM 6978 / CCUG 54928 / LMG 23759 / B13)</name>
    <dbReference type="NCBI Taxonomy" id="1301098"/>
    <lineage>
        <taxon>Bacteria</taxon>
        <taxon>Pseudomonadati</taxon>
        <taxon>Pseudomonadota</taxon>
        <taxon>Gammaproteobacteria</taxon>
        <taxon>Pseudomonadales</taxon>
        <taxon>Pseudomonadaceae</taxon>
        <taxon>Pseudomonas</taxon>
    </lineage>
</organism>
<dbReference type="Proteomes" id="UP000025241">
    <property type="component" value="Chromosome I"/>
</dbReference>
<dbReference type="HOGENOM" id="CLU_1794816_0_0_6"/>
<dbReference type="OrthoDB" id="6868963at2"/>
<reference evidence="1 2" key="1">
    <citation type="submission" date="2013-03" db="EMBL/GenBank/DDBJ databases">
        <authorList>
            <person name="Linke B."/>
        </authorList>
    </citation>
    <scope>NUCLEOTIDE SEQUENCE [LARGE SCALE GENOMIC DNA]</scope>
    <source>
        <strain evidence="1 2">B13</strain>
    </source>
</reference>
<dbReference type="AlphaFoldDB" id="A0A024HDX3"/>
<accession>A0A024HDX3</accession>
<protein>
    <recommendedName>
        <fullName evidence="3">Tail terminator</fullName>
    </recommendedName>
</protein>
<dbReference type="STRING" id="1301098.PKB_1283"/>
<dbReference type="PATRIC" id="fig|1301098.3.peg.1287"/>
<proteinExistence type="predicted"/>
<evidence type="ECO:0000313" key="2">
    <source>
        <dbReference type="Proteomes" id="UP000025241"/>
    </source>
</evidence>
<evidence type="ECO:0000313" key="1">
    <source>
        <dbReference type="EMBL" id="CDF82648.1"/>
    </source>
</evidence>
<sequence>MPKATQLTVALKACLEGIKPSAGYVTEVRQVYGLLETPKDKAPTPYIKLRVADDRRTSTAGIQATRVRTYLIEAFFAKSAAEAELDAVGPDILRALGFGLHPHERALPGLIDQEDEIQIDPCEAGAVLHRVTVTVGVTYVESYQ</sequence>
<name>A0A024HDX3_PSEKB</name>
<gene>
    <name evidence="1" type="ORF">PKB_1283</name>
</gene>
<keyword evidence="2" id="KW-1185">Reference proteome</keyword>
<dbReference type="EMBL" id="HG322950">
    <property type="protein sequence ID" value="CDF82648.1"/>
    <property type="molecule type" value="Genomic_DNA"/>
</dbReference>
<evidence type="ECO:0008006" key="3">
    <source>
        <dbReference type="Google" id="ProtNLM"/>
    </source>
</evidence>
<dbReference type="RefSeq" id="WP_043250005.1">
    <property type="nucleotide sequence ID" value="NZ_HG322950.1"/>
</dbReference>